<reference evidence="12" key="1">
    <citation type="submission" date="2025-08" db="UniProtKB">
        <authorList>
            <consortium name="RefSeq"/>
        </authorList>
    </citation>
    <scope>IDENTIFICATION</scope>
    <source>
        <tissue evidence="12">Whole organism</tissue>
    </source>
</reference>
<dbReference type="InterPro" id="IPR012677">
    <property type="entry name" value="Nucleotide-bd_a/b_plait_sf"/>
</dbReference>
<keyword evidence="6" id="KW-0804">Transcription</keyword>
<evidence type="ECO:0000256" key="3">
    <source>
        <dbReference type="ARBA" id="ARBA00022884"/>
    </source>
</evidence>
<dbReference type="InterPro" id="IPR000504">
    <property type="entry name" value="RRM_dom"/>
</dbReference>
<dbReference type="KEGG" id="hazt:108683195"/>
<keyword evidence="2" id="KW-0597">Phosphoprotein</keyword>
<keyword evidence="3 8" id="KW-0694">RNA-binding</keyword>
<evidence type="ECO:0000256" key="5">
    <source>
        <dbReference type="ARBA" id="ARBA00023159"/>
    </source>
</evidence>
<dbReference type="InterPro" id="IPR035979">
    <property type="entry name" value="RBD_domain_sf"/>
</dbReference>
<dbReference type="Gene3D" id="3.30.70.330">
    <property type="match status" value="1"/>
</dbReference>
<dbReference type="GO" id="GO:0003723">
    <property type="term" value="F:RNA binding"/>
    <property type="evidence" value="ECO:0007669"/>
    <property type="project" value="UniProtKB-UniRule"/>
</dbReference>
<proteinExistence type="predicted"/>
<protein>
    <submittedName>
        <fullName evidence="12">Serine/arginine repetitive matrix protein 2 isoform X1</fullName>
    </submittedName>
</protein>
<feature type="region of interest" description="Disordered" evidence="9">
    <location>
        <begin position="544"/>
        <end position="622"/>
    </location>
</feature>
<dbReference type="InterPro" id="IPR034605">
    <property type="entry name" value="PGC-1"/>
</dbReference>
<feature type="region of interest" description="Disordered" evidence="9">
    <location>
        <begin position="933"/>
        <end position="953"/>
    </location>
</feature>
<dbReference type="GO" id="GO:0045944">
    <property type="term" value="P:positive regulation of transcription by RNA polymerase II"/>
    <property type="evidence" value="ECO:0007669"/>
    <property type="project" value="TreeGrafter"/>
</dbReference>
<feature type="compositionally biased region" description="Basic residues" evidence="9">
    <location>
        <begin position="1218"/>
        <end position="1242"/>
    </location>
</feature>
<evidence type="ECO:0000256" key="1">
    <source>
        <dbReference type="ARBA" id="ARBA00004123"/>
    </source>
</evidence>
<sequence>MSYLSMEGLKLSYQHDAPIYDLSSGDSSSDDDLTSEDEDEVEDVMEDATIEYPELAMVAQDKDSFPESSFADFSSHVNESDDFVQEINFNFDNSEYQPLFYNPVENDEFCVLHNSVCEEGLKSITDAPNADNQCLASPSVSAAVPSEILQADLSEVLKLAEVACDVLSSHQSSEAISEQLAKEEECEAPAPLLDEERLPVFKTVKVAGRALSSDPEVMVTNARQQDKQLDTSLLLDALVSNALSDCGAPAESSNVLTTPNFSKRVPAEEDSNKETSATDFSRESSQSSVCRIPLSGRGKTGQKNYASAGSPPGKTTGKAKGNSGKKKTTQTRRSRNSRAGKIPAEHHASGSSSSDCFEDDDWLPDRPITRNFCSNIDKIINRAARSRKSKSRNKINETNSQDVSSSVANTPGRVSDSVELVEDEERREGSTEPSLATGGPVLHQPATDVTMINAEHCNATETYQDDILGEDLSDMFPIHLNEAIEETGLNISDLALSSSCTFEDLRCNGNPVGEVVVQFSDVVTHPPSSANSRLLSKSDVISTPRVQLSHESPTSAAKSVHKTNDLTNSSSAAPIVPVSLPQPPISLKKTPQPLINSVAAPSSSSRSVENLSSMNSSVLSRPSPGYHADLSATPNGISGPDGLPSLVTRDDTAAIQSPVPGTDVRPGSVVLAIIDASGNLVAVPNTCMSLEEINSAVTSHDLRSSLASLAAPAKTEVQTINSEMCPIMDIKPSIHPSSASNGVKSNQLDVNLFSDDVEVKTEKFPEVLEAHTAACPPMDQIRIKAEPDSPCWNSTAVKSPPFVAVKCEVEPCDEARVNSPRTSPLKKAYTVKKEVHSSPDRDDSVISAMLDQSQTETLEKPPEQLGKLHLNIGSRQLSASPAFEVVIVGPENKIKSEFSADFTTDFKNHVAIDSDCGRDANVNDTCEPNAIDGCSKPDQINSGSDSNDPTTVQSIRKKIKVSDYFKRKSTKSAAEEENSNLPVDPAFKHETKIRLVKKASEKIQQRPKITNIKSMLSKDIPSYSSPVDVSGKQTPSAVILKSETGTKDNRAVHANSNSKCPPAGLKIEAKQNNVEQQIEKNKTETISKNGIFKITKPSNVTDSIPKSSAATQKETAGRAQKRLLTSQSNATVNSDSAPSSANKISSCSESSATTQPIDPNASPPSQRPDRSSNNELDRGRRSSSQSSSSSSTSSCDSRVRTTRRRKRARSSLTMSPVPRRKKRAKRSRSRHKSRRRDRKRSRSSSGRSRSSSQGRRHRRHRYSLSPSKSRSRSSSYDRYKNKKRSNKRARYSRSRSRSFSPNTVYRVGCACGGGDPKFVGHLPSCQHFQSDINYRTPELQNYYMHPQFHHQMPPHMYPTSPSYPYSAAQPYFGYSADYCAPYAPGRHAEYEASSYARTARPISSAEQALRMKEVEERLVVYVGRIPEDTTKDSLRERFKKFGTITNVSLHFRDRGDNYGFVTFMNSTEANRAIENGNKGEALQFDLCFGGRRQFCRQQYKDLDAQPAVGGASDQSMGSYDALLAMMKARPR</sequence>
<organism evidence="11 12">
    <name type="scientific">Hyalella azteca</name>
    <name type="common">Amphipod</name>
    <dbReference type="NCBI Taxonomy" id="294128"/>
    <lineage>
        <taxon>Eukaryota</taxon>
        <taxon>Metazoa</taxon>
        <taxon>Ecdysozoa</taxon>
        <taxon>Arthropoda</taxon>
        <taxon>Crustacea</taxon>
        <taxon>Multicrustacea</taxon>
        <taxon>Malacostraca</taxon>
        <taxon>Eumalacostraca</taxon>
        <taxon>Peracarida</taxon>
        <taxon>Amphipoda</taxon>
        <taxon>Senticaudata</taxon>
        <taxon>Talitrida</taxon>
        <taxon>Talitroidea</taxon>
        <taxon>Hyalellidae</taxon>
        <taxon>Hyalella</taxon>
    </lineage>
</organism>
<name>A0A8B7PP50_HYAAZ</name>
<evidence type="ECO:0000313" key="11">
    <source>
        <dbReference type="Proteomes" id="UP000694843"/>
    </source>
</evidence>
<dbReference type="GeneID" id="108683195"/>
<feature type="compositionally biased region" description="Acidic residues" evidence="9">
    <location>
        <begin position="28"/>
        <end position="43"/>
    </location>
</feature>
<feature type="compositionally biased region" description="Basic residues" evidence="9">
    <location>
        <begin position="1200"/>
        <end position="1209"/>
    </location>
</feature>
<feature type="domain" description="RRM" evidence="10">
    <location>
        <begin position="1418"/>
        <end position="1489"/>
    </location>
</feature>
<feature type="compositionally biased region" description="Basic residues" evidence="9">
    <location>
        <begin position="323"/>
        <end position="338"/>
    </location>
</feature>
<feature type="region of interest" description="Disordered" evidence="9">
    <location>
        <begin position="384"/>
        <end position="443"/>
    </location>
</feature>
<feature type="compositionally biased region" description="Low complexity" evidence="9">
    <location>
        <begin position="1243"/>
        <end position="1253"/>
    </location>
</feature>
<evidence type="ECO:0000256" key="8">
    <source>
        <dbReference type="PROSITE-ProRule" id="PRU00176"/>
    </source>
</evidence>
<feature type="compositionally biased region" description="Polar residues" evidence="9">
    <location>
        <begin position="397"/>
        <end position="409"/>
    </location>
</feature>
<feature type="compositionally biased region" description="Basic residues" evidence="9">
    <location>
        <begin position="384"/>
        <end position="393"/>
    </location>
</feature>
<dbReference type="PANTHER" id="PTHR15528:SF11">
    <property type="entry name" value="FI18188P1"/>
    <property type="match status" value="1"/>
</dbReference>
<dbReference type="PROSITE" id="PS50102">
    <property type="entry name" value="RRM"/>
    <property type="match status" value="1"/>
</dbReference>
<feature type="region of interest" description="Disordered" evidence="9">
    <location>
        <begin position="1096"/>
        <end position="1298"/>
    </location>
</feature>
<feature type="compositionally biased region" description="Basic residues" evidence="9">
    <location>
        <begin position="1280"/>
        <end position="1296"/>
    </location>
</feature>
<evidence type="ECO:0000259" key="10">
    <source>
        <dbReference type="PROSITE" id="PS50102"/>
    </source>
</evidence>
<evidence type="ECO:0000313" key="12">
    <source>
        <dbReference type="RefSeq" id="XP_018027978.1"/>
    </source>
</evidence>
<dbReference type="GO" id="GO:0005634">
    <property type="term" value="C:nucleus"/>
    <property type="evidence" value="ECO:0007669"/>
    <property type="project" value="UniProtKB-SubCell"/>
</dbReference>
<keyword evidence="4" id="KW-0805">Transcription regulation</keyword>
<feature type="compositionally biased region" description="Basic and acidic residues" evidence="9">
    <location>
        <begin position="1167"/>
        <end position="1180"/>
    </location>
</feature>
<evidence type="ECO:0000256" key="2">
    <source>
        <dbReference type="ARBA" id="ARBA00022553"/>
    </source>
</evidence>
<dbReference type="SUPFAM" id="SSF54928">
    <property type="entry name" value="RNA-binding domain, RBD"/>
    <property type="match status" value="1"/>
</dbReference>
<feature type="compositionally biased region" description="Low complexity" evidence="9">
    <location>
        <begin position="1182"/>
        <end position="1196"/>
    </location>
</feature>
<feature type="region of interest" description="Disordered" evidence="9">
    <location>
        <begin position="1042"/>
        <end position="1063"/>
    </location>
</feature>
<feature type="region of interest" description="Disordered" evidence="9">
    <location>
        <begin position="20"/>
        <end position="43"/>
    </location>
</feature>
<dbReference type="PANTHER" id="PTHR15528">
    <property type="entry name" value="PEROXISOME PROLIFERATOR ACTIVATED RECEPTOR GAMMA COACTIVATOR 1 PGC-1 -RELATED"/>
    <property type="match status" value="1"/>
</dbReference>
<feature type="compositionally biased region" description="Polar residues" evidence="9">
    <location>
        <begin position="1123"/>
        <end position="1157"/>
    </location>
</feature>
<feature type="compositionally biased region" description="Low complexity" evidence="9">
    <location>
        <begin position="597"/>
        <end position="622"/>
    </location>
</feature>
<dbReference type="Proteomes" id="UP000694843">
    <property type="component" value="Unplaced"/>
</dbReference>
<keyword evidence="5" id="KW-0010">Activator</keyword>
<evidence type="ECO:0000256" key="4">
    <source>
        <dbReference type="ARBA" id="ARBA00023015"/>
    </source>
</evidence>
<dbReference type="OrthoDB" id="10047851at2759"/>
<dbReference type="RefSeq" id="XP_018027978.1">
    <property type="nucleotide sequence ID" value="XM_018172489.2"/>
</dbReference>
<dbReference type="SMART" id="SM00360">
    <property type="entry name" value="RRM"/>
    <property type="match status" value="1"/>
</dbReference>
<evidence type="ECO:0000256" key="9">
    <source>
        <dbReference type="SAM" id="MobiDB-lite"/>
    </source>
</evidence>
<feature type="compositionally biased region" description="Polar residues" evidence="9">
    <location>
        <begin position="938"/>
        <end position="953"/>
    </location>
</feature>
<feature type="compositionally biased region" description="Polar residues" evidence="9">
    <location>
        <begin position="544"/>
        <end position="557"/>
    </location>
</feature>
<dbReference type="Pfam" id="PF00076">
    <property type="entry name" value="RRM_1"/>
    <property type="match status" value="1"/>
</dbReference>
<accession>A0A8B7PP50</accession>
<keyword evidence="11" id="KW-1185">Reference proteome</keyword>
<keyword evidence="7" id="KW-0539">Nucleus</keyword>
<evidence type="ECO:0000256" key="7">
    <source>
        <dbReference type="ARBA" id="ARBA00023242"/>
    </source>
</evidence>
<feature type="compositionally biased region" description="Polar residues" evidence="9">
    <location>
        <begin position="1096"/>
        <end position="1114"/>
    </location>
</feature>
<feature type="compositionally biased region" description="Polar residues" evidence="9">
    <location>
        <begin position="274"/>
        <end position="289"/>
    </location>
</feature>
<feature type="region of interest" description="Disordered" evidence="9">
    <location>
        <begin position="248"/>
        <end position="358"/>
    </location>
</feature>
<feature type="compositionally biased region" description="Low complexity" evidence="9">
    <location>
        <begin position="1263"/>
        <end position="1276"/>
    </location>
</feature>
<comment type="subcellular location">
    <subcellularLocation>
        <location evidence="1">Nucleus</location>
    </subcellularLocation>
</comment>
<dbReference type="GO" id="GO:0003712">
    <property type="term" value="F:transcription coregulator activity"/>
    <property type="evidence" value="ECO:0007669"/>
    <property type="project" value="InterPro"/>
</dbReference>
<evidence type="ECO:0000256" key="6">
    <source>
        <dbReference type="ARBA" id="ARBA00023163"/>
    </source>
</evidence>
<gene>
    <name evidence="12" type="primary">LOC108683195</name>
</gene>
<feature type="compositionally biased region" description="Polar residues" evidence="9">
    <location>
        <begin position="251"/>
        <end position="261"/>
    </location>
</feature>